<dbReference type="InterPro" id="IPR036412">
    <property type="entry name" value="HAD-like_sf"/>
</dbReference>
<dbReference type="Gene3D" id="1.10.150.240">
    <property type="entry name" value="Putative phosphatase, domain 2"/>
    <property type="match status" value="1"/>
</dbReference>
<evidence type="ECO:0000313" key="1">
    <source>
        <dbReference type="EMBL" id="MBB5798688.1"/>
    </source>
</evidence>
<dbReference type="Gene3D" id="3.40.50.1000">
    <property type="entry name" value="HAD superfamily/HAD-like"/>
    <property type="match status" value="1"/>
</dbReference>
<dbReference type="GO" id="GO:0006281">
    <property type="term" value="P:DNA repair"/>
    <property type="evidence" value="ECO:0007669"/>
    <property type="project" value="TreeGrafter"/>
</dbReference>
<dbReference type="PANTHER" id="PTHR43434">
    <property type="entry name" value="PHOSPHOGLYCOLATE PHOSPHATASE"/>
    <property type="match status" value="1"/>
</dbReference>
<proteinExistence type="predicted"/>
<reference evidence="1 2" key="1">
    <citation type="submission" date="2020-08" db="EMBL/GenBank/DDBJ databases">
        <title>Sequencing the genomes of 1000 actinobacteria strains.</title>
        <authorList>
            <person name="Klenk H.-P."/>
        </authorList>
    </citation>
    <scope>NUCLEOTIDE SEQUENCE [LARGE SCALE GENOMIC DNA]</scope>
    <source>
        <strain evidence="1 2">DSM 40084</strain>
    </source>
</reference>
<name>A0A7W9LWK2_9ACTN</name>
<dbReference type="SFLD" id="SFLDS00003">
    <property type="entry name" value="Haloacid_Dehalogenase"/>
    <property type="match status" value="1"/>
</dbReference>
<dbReference type="Pfam" id="PF00702">
    <property type="entry name" value="Hydrolase"/>
    <property type="match status" value="1"/>
</dbReference>
<dbReference type="InterPro" id="IPR023214">
    <property type="entry name" value="HAD_sf"/>
</dbReference>
<dbReference type="InterPro" id="IPR006439">
    <property type="entry name" value="HAD-SF_hydro_IA"/>
</dbReference>
<dbReference type="NCBIfam" id="TIGR01509">
    <property type="entry name" value="HAD-SF-IA-v3"/>
    <property type="match status" value="1"/>
</dbReference>
<dbReference type="NCBIfam" id="TIGR01549">
    <property type="entry name" value="HAD-SF-IA-v1"/>
    <property type="match status" value="1"/>
</dbReference>
<protein>
    <submittedName>
        <fullName evidence="1">HAD superfamily hydrolase (TIGR01549 family)</fullName>
    </submittedName>
</protein>
<dbReference type="InterPro" id="IPR023198">
    <property type="entry name" value="PGP-like_dom2"/>
</dbReference>
<dbReference type="PANTHER" id="PTHR43434:SF1">
    <property type="entry name" value="PHOSPHOGLYCOLATE PHOSPHATASE"/>
    <property type="match status" value="1"/>
</dbReference>
<dbReference type="InterPro" id="IPR050155">
    <property type="entry name" value="HAD-like_hydrolase_sf"/>
</dbReference>
<accession>A0A7W9LWK2</accession>
<keyword evidence="1" id="KW-0378">Hydrolase</keyword>
<dbReference type="EMBL" id="JACHNE010000001">
    <property type="protein sequence ID" value="MBB5798688.1"/>
    <property type="molecule type" value="Genomic_DNA"/>
</dbReference>
<comment type="caution">
    <text evidence="1">The sequence shown here is derived from an EMBL/GenBank/DDBJ whole genome shotgun (WGS) entry which is preliminary data.</text>
</comment>
<organism evidence="1 2">
    <name type="scientific">Streptomyces caelestis</name>
    <dbReference type="NCBI Taxonomy" id="36816"/>
    <lineage>
        <taxon>Bacteria</taxon>
        <taxon>Bacillati</taxon>
        <taxon>Actinomycetota</taxon>
        <taxon>Actinomycetes</taxon>
        <taxon>Kitasatosporales</taxon>
        <taxon>Streptomycetaceae</taxon>
        <taxon>Streptomyces</taxon>
    </lineage>
</organism>
<evidence type="ECO:0000313" key="2">
    <source>
        <dbReference type="Proteomes" id="UP000590647"/>
    </source>
</evidence>
<dbReference type="GO" id="GO:0008967">
    <property type="term" value="F:phosphoglycolate phosphatase activity"/>
    <property type="evidence" value="ECO:0007669"/>
    <property type="project" value="TreeGrafter"/>
</dbReference>
<dbReference type="SFLD" id="SFLDG01129">
    <property type="entry name" value="C1.5:_HAD__Beta-PGM__Phosphata"/>
    <property type="match status" value="1"/>
</dbReference>
<dbReference type="RefSeq" id="WP_221511660.1">
    <property type="nucleotide sequence ID" value="NZ_JACHNE010000001.1"/>
</dbReference>
<keyword evidence="2" id="KW-1185">Reference proteome</keyword>
<dbReference type="AlphaFoldDB" id="A0A7W9LWK2"/>
<sequence length="226" mass="23848">MIENDAGQARQPWHDTAGPAAVVWDMDGTLIDSSSVVPDAFIAAVRAMGGPVHSRAEVVALYSLGPPRAMLSQMLGRPCGEEEVALYHEILSERAAQVAPCAGVRTAIDRLRRTVPMAVFTGASRRAADILLGAVGLRECFSVVVGGDEIERPKPHPEGIIKACSLLSVPTRRCVYVGDAPTDLEAARRAGAVPAAAGWGHLYNPSVQADLVLQSPQDLTGRLLGP</sequence>
<gene>
    <name evidence="1" type="ORF">HDA41_006652</name>
</gene>
<dbReference type="Proteomes" id="UP000590647">
    <property type="component" value="Unassembled WGS sequence"/>
</dbReference>
<dbReference type="SUPFAM" id="SSF56784">
    <property type="entry name" value="HAD-like"/>
    <property type="match status" value="1"/>
</dbReference>